<sequence>MPYAPLTVAPRPTAMPDVAADATDDCPPIAMPSDAAACAPFVALLPIATAPAPDAIVEFAYDSGVVPLPAAPPIATEFSAFAVAPKPSAVEPAPLAVDSRPAAVPHSAADDRKPVAVPPVPVTCANAPYTVAARLLLPLALQPATVEYVPEPSDAYAFVLPVVVRPTVPLPPLDVHDETVNCEPFVVPGTSVFAPARPGSAVSTTAAATATADLFGLPRAVEISDAATQAPSASFQIERYVRFMSCYLQISTQHTGLFR</sequence>
<evidence type="ECO:0000313" key="1">
    <source>
        <dbReference type="EMBL" id="AIO35458.1"/>
    </source>
</evidence>
<name>A0AAN0RXA5_9BURK</name>
<reference evidence="1 2" key="1">
    <citation type="submission" date="2014-05" db="EMBL/GenBank/DDBJ databases">
        <authorList>
            <person name="Bishop-Lilly K.A."/>
            <person name="Broomall S.M."/>
            <person name="Chain P.S."/>
            <person name="Chertkov O."/>
            <person name="Coyne S.R."/>
            <person name="Daligault H.E."/>
            <person name="Davenport K.W."/>
            <person name="Erkkila T."/>
            <person name="Frey K.G."/>
            <person name="Gibbons H.S."/>
            <person name="Gu W."/>
            <person name="Jaissle J."/>
            <person name="Johnson S.L."/>
            <person name="Koroleva G.I."/>
            <person name="Ladner J.T."/>
            <person name="Lo C.-C."/>
            <person name="Minogue T.D."/>
            <person name="Munk C."/>
            <person name="Palacios G.F."/>
            <person name="Redden C.L."/>
            <person name="Rosenzweig C.N."/>
            <person name="Scholz M.B."/>
            <person name="Teshima H."/>
            <person name="Xu Y."/>
        </authorList>
    </citation>
    <scope>NUCLEOTIDE SEQUENCE [LARGE SCALE GENOMIC DNA]</scope>
    <source>
        <strain evidence="1 2">DDS 22E-1</strain>
    </source>
</reference>
<dbReference type="EMBL" id="CP007784">
    <property type="protein sequence ID" value="AIO35458.1"/>
    <property type="molecule type" value="Genomic_DNA"/>
</dbReference>
<dbReference type="KEGG" id="bcen:DM39_5423"/>
<evidence type="ECO:0008006" key="3">
    <source>
        <dbReference type="Google" id="ProtNLM"/>
    </source>
</evidence>
<dbReference type="Proteomes" id="UP000029413">
    <property type="component" value="Chromosome 2"/>
</dbReference>
<organism evidence="1 2">
    <name type="scientific">Burkholderia cenocepacia</name>
    <dbReference type="NCBI Taxonomy" id="95486"/>
    <lineage>
        <taxon>Bacteria</taxon>
        <taxon>Pseudomonadati</taxon>
        <taxon>Pseudomonadota</taxon>
        <taxon>Betaproteobacteria</taxon>
        <taxon>Burkholderiales</taxon>
        <taxon>Burkholderiaceae</taxon>
        <taxon>Burkholderia</taxon>
        <taxon>Burkholderia cepacia complex</taxon>
    </lineage>
</organism>
<keyword evidence="2" id="KW-1185">Reference proteome</keyword>
<evidence type="ECO:0000313" key="2">
    <source>
        <dbReference type="Proteomes" id="UP000029413"/>
    </source>
</evidence>
<gene>
    <name evidence="1" type="ORF">DM39_5423</name>
</gene>
<dbReference type="AlphaFoldDB" id="A0AAN0RXA5"/>
<accession>A0AAN0RXA5</accession>
<protein>
    <recommendedName>
        <fullName evidence="3">DNA-directed RNA polymerase II</fullName>
    </recommendedName>
</protein>
<proteinExistence type="predicted"/>